<reference evidence="5 6" key="1">
    <citation type="journal article" date="2018" name="Genome Biol. Evol.">
        <title>Multiple Roots of Fruiting Body Formation in Amoebozoa.</title>
        <authorList>
            <person name="Hillmann F."/>
            <person name="Forbes G."/>
            <person name="Novohradska S."/>
            <person name="Ferling I."/>
            <person name="Riege K."/>
            <person name="Groth M."/>
            <person name="Westermann M."/>
            <person name="Marz M."/>
            <person name="Spaller T."/>
            <person name="Winckler T."/>
            <person name="Schaap P."/>
            <person name="Glockner G."/>
        </authorList>
    </citation>
    <scope>NUCLEOTIDE SEQUENCE [LARGE SCALE GENOMIC DNA]</scope>
    <source>
        <strain evidence="5 6">Jena</strain>
    </source>
</reference>
<dbReference type="PRINTS" id="PR00705">
    <property type="entry name" value="PAPAIN"/>
</dbReference>
<dbReference type="InterPro" id="IPR013201">
    <property type="entry name" value="Prot_inhib_I29"/>
</dbReference>
<comment type="caution">
    <text evidence="5">The sequence shown here is derived from an EMBL/GenBank/DDBJ whole genome shotgun (WGS) entry which is preliminary data.</text>
</comment>
<dbReference type="Pfam" id="PF14295">
    <property type="entry name" value="PAN_4"/>
    <property type="match status" value="2"/>
</dbReference>
<dbReference type="OrthoDB" id="10259130at2759"/>
<feature type="domain" description="Cathepsin propeptide inhibitor" evidence="4">
    <location>
        <begin position="75"/>
        <end position="134"/>
    </location>
</feature>
<dbReference type="SUPFAM" id="SSF54001">
    <property type="entry name" value="Cysteine proteinases"/>
    <property type="match status" value="1"/>
</dbReference>
<keyword evidence="6" id="KW-1185">Reference proteome</keyword>
<evidence type="ECO:0000256" key="1">
    <source>
        <dbReference type="ARBA" id="ARBA00008455"/>
    </source>
</evidence>
<dbReference type="Gene3D" id="3.90.70.10">
    <property type="entry name" value="Cysteine proteinases"/>
    <property type="match status" value="1"/>
</dbReference>
<dbReference type="PROSITE" id="PS00139">
    <property type="entry name" value="THIOL_PROTEASE_CYS"/>
    <property type="match status" value="1"/>
</dbReference>
<dbReference type="InterPro" id="IPR013128">
    <property type="entry name" value="Peptidase_C1A"/>
</dbReference>
<evidence type="ECO:0000259" key="3">
    <source>
        <dbReference type="SMART" id="SM00645"/>
    </source>
</evidence>
<evidence type="ECO:0000313" key="5">
    <source>
        <dbReference type="EMBL" id="PRP89136.1"/>
    </source>
</evidence>
<dbReference type="AlphaFoldDB" id="A0A2P6NYV0"/>
<keyword evidence="2" id="KW-1015">Disulfide bond</keyword>
<evidence type="ECO:0000256" key="2">
    <source>
        <dbReference type="ARBA" id="ARBA00023157"/>
    </source>
</evidence>
<dbReference type="InterPro" id="IPR025661">
    <property type="entry name" value="Pept_asp_AS"/>
</dbReference>
<dbReference type="SMART" id="SM00848">
    <property type="entry name" value="Inhibitor_I29"/>
    <property type="match status" value="1"/>
</dbReference>
<accession>A0A2P6NYV0</accession>
<dbReference type="PROSITE" id="PS00640">
    <property type="entry name" value="THIOL_PROTEASE_ASN"/>
    <property type="match status" value="1"/>
</dbReference>
<dbReference type="SMART" id="SM00645">
    <property type="entry name" value="Pept_C1"/>
    <property type="match status" value="1"/>
</dbReference>
<comment type="similarity">
    <text evidence="1">Belongs to the peptidase C1 family.</text>
</comment>
<dbReference type="InterPro" id="IPR039417">
    <property type="entry name" value="Peptidase_C1A_papain-like"/>
</dbReference>
<dbReference type="CDD" id="cd02248">
    <property type="entry name" value="Peptidase_C1A"/>
    <property type="match status" value="1"/>
</dbReference>
<dbReference type="Pfam" id="PF00112">
    <property type="entry name" value="Peptidase_C1"/>
    <property type="match status" value="1"/>
</dbReference>
<dbReference type="PANTHER" id="PTHR12411">
    <property type="entry name" value="CYSTEINE PROTEASE FAMILY C1-RELATED"/>
    <property type="match status" value="1"/>
</dbReference>
<dbReference type="InParanoid" id="A0A2P6NYV0"/>
<protein>
    <submittedName>
        <fullName evidence="5">Cathepsin L</fullName>
    </submittedName>
</protein>
<name>A0A2P6NYV0_9EUKA</name>
<dbReference type="InterPro" id="IPR038765">
    <property type="entry name" value="Papain-like_cys_pep_sf"/>
</dbReference>
<dbReference type="STRING" id="1890364.A0A2P6NYV0"/>
<sequence length="537" mass="58525">MPFNTLLAGRFITARMCLSSGKETFAYKSRTRRVVSLSVLALLIAVVAALSSVEPLSVHPEPLYLGSRKNISEEFREFCHKFNKTYSAVEYVKRQAIYAKKVASIALHNAKYKLKEKGWKQDINQFADETLEEFLGHLGYHNRGNTSEGSVPASVAFSKTKRFDSVDWNARGKLGRVKNQGRCGSCWAFGTTGTVEACVSISTGLAAPSLSEQQLQDCMFSRTCSPGGGGGADAIEWVKNNGIVSDAEIPYTESDGQCHGSDRRWRPSGRVHGSSEDDLLRMVGAGPVLIGLNADLLQTYSGGVIDDAGHDKSRNHAVIVTGWTTDCAGRSDRCWILRNSWGEWWGEKGFFRVVMGQRVIGLGDDSDMPTGCTSPDGASRQTEYGPIEMGDRWGGDLPNQPLQAGSAEECQSSCFYNDQCNSWAYNTCGRECWLKGSTPGAVPANCRAGGIITAQRRGGNGARQGQYGPIEILDRPGKDMDGNPRIANSAEDCQSQCARTKGCNVWAFDTCGSFCWFKWGDVPTTSHNCRASGVIRK</sequence>
<gene>
    <name evidence="5" type="ORF">PROFUN_01856</name>
</gene>
<dbReference type="InterPro" id="IPR000169">
    <property type="entry name" value="Pept_cys_AS"/>
</dbReference>
<dbReference type="Pfam" id="PF08246">
    <property type="entry name" value="Inhibitor_I29"/>
    <property type="match status" value="1"/>
</dbReference>
<dbReference type="GO" id="GO:0008234">
    <property type="term" value="F:cysteine-type peptidase activity"/>
    <property type="evidence" value="ECO:0007669"/>
    <property type="project" value="InterPro"/>
</dbReference>
<proteinExistence type="inferred from homology"/>
<dbReference type="InterPro" id="IPR000668">
    <property type="entry name" value="Peptidase_C1A_C"/>
</dbReference>
<dbReference type="InterPro" id="IPR003609">
    <property type="entry name" value="Pan_app"/>
</dbReference>
<organism evidence="5 6">
    <name type="scientific">Planoprotostelium fungivorum</name>
    <dbReference type="NCBI Taxonomy" id="1890364"/>
    <lineage>
        <taxon>Eukaryota</taxon>
        <taxon>Amoebozoa</taxon>
        <taxon>Evosea</taxon>
        <taxon>Variosea</taxon>
        <taxon>Cavosteliida</taxon>
        <taxon>Cavosteliaceae</taxon>
        <taxon>Planoprotostelium</taxon>
    </lineage>
</organism>
<dbReference type="Proteomes" id="UP000241769">
    <property type="component" value="Unassembled WGS sequence"/>
</dbReference>
<dbReference type="Gene3D" id="3.50.4.10">
    <property type="entry name" value="Hepatocyte Growth Factor"/>
    <property type="match status" value="2"/>
</dbReference>
<evidence type="ECO:0000259" key="4">
    <source>
        <dbReference type="SMART" id="SM00848"/>
    </source>
</evidence>
<dbReference type="GO" id="GO:0006508">
    <property type="term" value="P:proteolysis"/>
    <property type="evidence" value="ECO:0007669"/>
    <property type="project" value="InterPro"/>
</dbReference>
<dbReference type="EMBL" id="MDYQ01000005">
    <property type="protein sequence ID" value="PRP89136.1"/>
    <property type="molecule type" value="Genomic_DNA"/>
</dbReference>
<evidence type="ECO:0000313" key="6">
    <source>
        <dbReference type="Proteomes" id="UP000241769"/>
    </source>
</evidence>
<feature type="domain" description="Peptidase C1A papain C-terminal" evidence="3">
    <location>
        <begin position="162"/>
        <end position="370"/>
    </location>
</feature>